<dbReference type="RefSeq" id="WP_107575616.1">
    <property type="nucleotide sequence ID" value="NZ_PZPL01000001.1"/>
</dbReference>
<feature type="domain" description="DUF6457" evidence="1">
    <location>
        <begin position="14"/>
        <end position="92"/>
    </location>
</feature>
<proteinExistence type="predicted"/>
<evidence type="ECO:0000313" key="2">
    <source>
        <dbReference type="EMBL" id="PTL74468.1"/>
    </source>
</evidence>
<organism evidence="2 3">
    <name type="scientific">Rathayibacter caricis DSM 15933</name>
    <dbReference type="NCBI Taxonomy" id="1328867"/>
    <lineage>
        <taxon>Bacteria</taxon>
        <taxon>Bacillati</taxon>
        <taxon>Actinomycetota</taxon>
        <taxon>Actinomycetes</taxon>
        <taxon>Micrococcales</taxon>
        <taxon>Microbacteriaceae</taxon>
        <taxon>Rathayibacter</taxon>
    </lineage>
</organism>
<dbReference type="Proteomes" id="UP000241085">
    <property type="component" value="Unassembled WGS sequence"/>
</dbReference>
<dbReference type="AlphaFoldDB" id="A0A2T4UYA7"/>
<protein>
    <submittedName>
        <fullName evidence="2">Molybdopterin-guanine dinucleotide biosynthesis protein</fullName>
    </submittedName>
</protein>
<dbReference type="Pfam" id="PF20058">
    <property type="entry name" value="DUF6457"/>
    <property type="match status" value="1"/>
</dbReference>
<accession>A0A2T4UYA7</accession>
<dbReference type="EMBL" id="PZPL01000001">
    <property type="protein sequence ID" value="PTL74468.1"/>
    <property type="molecule type" value="Genomic_DNA"/>
</dbReference>
<dbReference type="InterPro" id="IPR045598">
    <property type="entry name" value="DUF6457"/>
</dbReference>
<reference evidence="2 3" key="1">
    <citation type="submission" date="2018-03" db="EMBL/GenBank/DDBJ databases">
        <title>Bacteriophage NCPPB3778 and a type I-E CRISPR drive the evolution of the US Biological Select Agent, Rathayibacter toxicus.</title>
        <authorList>
            <person name="Davis E.W.II."/>
            <person name="Tabima J.F."/>
            <person name="Weisberg A.J."/>
            <person name="Dantas Lopes L."/>
            <person name="Wiseman M.S."/>
            <person name="Wiseman M.S."/>
            <person name="Pupko T."/>
            <person name="Belcher M.S."/>
            <person name="Sechler A.J."/>
            <person name="Tancos M.A."/>
            <person name="Schroeder B.K."/>
            <person name="Murray T.D."/>
            <person name="Luster D.G."/>
            <person name="Schneider W.L."/>
            <person name="Rogers E."/>
            <person name="Andreote F.D."/>
            <person name="Grunwald N.J."/>
            <person name="Putnam M.L."/>
            <person name="Chang J.H."/>
        </authorList>
    </citation>
    <scope>NUCLEOTIDE SEQUENCE [LARGE SCALE GENOMIC DNA]</scope>
    <source>
        <strain evidence="2 3">DSM 15933</strain>
    </source>
</reference>
<sequence length="95" mass="9424">MTDTSAAPPADSTDALLAAWWDELCAALGLGEVPIGRDALLALAGDAAHGVVRPAAPLTTFLAGYAAGLQGGGAEALEAVVTASREAIRGRAHDS</sequence>
<keyword evidence="3" id="KW-1185">Reference proteome</keyword>
<comment type="caution">
    <text evidence="2">The sequence shown here is derived from an EMBL/GenBank/DDBJ whole genome shotgun (WGS) entry which is preliminary data.</text>
</comment>
<gene>
    <name evidence="2" type="ORF">C1I63_17665</name>
</gene>
<name>A0A2T4UYA7_9MICO</name>
<evidence type="ECO:0000313" key="3">
    <source>
        <dbReference type="Proteomes" id="UP000241085"/>
    </source>
</evidence>
<evidence type="ECO:0000259" key="1">
    <source>
        <dbReference type="Pfam" id="PF20058"/>
    </source>
</evidence>